<organism evidence="2 3">
    <name type="scientific">Streptomyces lasiicapitis</name>
    <dbReference type="NCBI Taxonomy" id="1923961"/>
    <lineage>
        <taxon>Bacteria</taxon>
        <taxon>Bacillati</taxon>
        <taxon>Actinomycetota</taxon>
        <taxon>Actinomycetes</taxon>
        <taxon>Kitasatosporales</taxon>
        <taxon>Streptomycetaceae</taxon>
        <taxon>Streptomyces</taxon>
    </lineage>
</organism>
<feature type="transmembrane region" description="Helical" evidence="1">
    <location>
        <begin position="12"/>
        <end position="34"/>
    </location>
</feature>
<keyword evidence="1" id="KW-0472">Membrane</keyword>
<protein>
    <recommendedName>
        <fullName evidence="4">Integral membrane protein</fullName>
    </recommendedName>
</protein>
<comment type="caution">
    <text evidence="2">The sequence shown here is derived from an EMBL/GenBank/DDBJ whole genome shotgun (WGS) entry which is preliminary data.</text>
</comment>
<evidence type="ECO:0000313" key="3">
    <source>
        <dbReference type="Proteomes" id="UP000656881"/>
    </source>
</evidence>
<name>A0ABQ2LS94_9ACTN</name>
<dbReference type="RefSeq" id="WP_189173941.1">
    <property type="nucleotide sequence ID" value="NZ_BMNG01000005.1"/>
</dbReference>
<proteinExistence type="predicted"/>
<evidence type="ECO:0000313" key="2">
    <source>
        <dbReference type="EMBL" id="GGO42559.1"/>
    </source>
</evidence>
<accession>A0ABQ2LS94</accession>
<reference evidence="3" key="1">
    <citation type="journal article" date="2019" name="Int. J. Syst. Evol. Microbiol.">
        <title>The Global Catalogue of Microorganisms (GCM) 10K type strain sequencing project: providing services to taxonomists for standard genome sequencing and annotation.</title>
        <authorList>
            <consortium name="The Broad Institute Genomics Platform"/>
            <consortium name="The Broad Institute Genome Sequencing Center for Infectious Disease"/>
            <person name="Wu L."/>
            <person name="Ma J."/>
        </authorList>
    </citation>
    <scope>NUCLEOTIDE SEQUENCE [LARGE SCALE GENOMIC DNA]</scope>
    <source>
        <strain evidence="3">CGMCC 4.7349</strain>
    </source>
</reference>
<sequence length="170" mass="17212">MSTDPFDGHNVMALLGIVFICTVLAASLAAYGCVTFVRRVIRADRQAGATRPLPHALRAAASLAGAGALAAYAWGAAHLLAFDDTERGPACSAAEGPVDVTAIDGYSATYFPLRFGCHTTDGTTYAVGVPDYVNPAALTLTITAAVLAAAAAALKARTARTSLAGTAGAR</sequence>
<evidence type="ECO:0008006" key="4">
    <source>
        <dbReference type="Google" id="ProtNLM"/>
    </source>
</evidence>
<keyword evidence="1" id="KW-1133">Transmembrane helix</keyword>
<evidence type="ECO:0000256" key="1">
    <source>
        <dbReference type="SAM" id="Phobius"/>
    </source>
</evidence>
<keyword evidence="3" id="KW-1185">Reference proteome</keyword>
<keyword evidence="1" id="KW-0812">Transmembrane</keyword>
<gene>
    <name evidence="2" type="ORF">GCM10012286_24310</name>
</gene>
<dbReference type="Proteomes" id="UP000656881">
    <property type="component" value="Unassembled WGS sequence"/>
</dbReference>
<feature type="transmembrane region" description="Helical" evidence="1">
    <location>
        <begin position="55"/>
        <end position="74"/>
    </location>
</feature>
<dbReference type="EMBL" id="BMNG01000005">
    <property type="protein sequence ID" value="GGO42559.1"/>
    <property type="molecule type" value="Genomic_DNA"/>
</dbReference>
<feature type="transmembrane region" description="Helical" evidence="1">
    <location>
        <begin position="132"/>
        <end position="154"/>
    </location>
</feature>